<evidence type="ECO:0000313" key="1">
    <source>
        <dbReference type="EMBL" id="ENH62063.1"/>
    </source>
</evidence>
<reference evidence="1" key="1">
    <citation type="submission" date="2012-09" db="EMBL/GenBank/DDBJ databases">
        <title>Genome Sequencing and Comparative Transcriptomics of Race1 and Race4 of Banana pathogen: Fusarium oxysporum f.sp. cubense.</title>
        <authorList>
            <person name="Fang X."/>
            <person name="Huang J."/>
        </authorList>
    </citation>
    <scope>NUCLEOTIDE SEQUENCE</scope>
    <source>
        <strain evidence="1">Race 1</strain>
    </source>
</reference>
<evidence type="ECO:0000313" key="2">
    <source>
        <dbReference type="Proteomes" id="UP000016928"/>
    </source>
</evidence>
<protein>
    <submittedName>
        <fullName evidence="1">Uncharacterized protein</fullName>
    </submittedName>
</protein>
<dbReference type="Proteomes" id="UP000016928">
    <property type="component" value="Unassembled WGS sequence"/>
</dbReference>
<dbReference type="VEuPathDB" id="FungiDB:FOC1_g10015021"/>
<dbReference type="HOGENOM" id="CLU_172696_0_0_1"/>
<proteinExistence type="predicted"/>
<dbReference type="AlphaFoldDB" id="N4TFH8"/>
<name>N4TFH8_FUSC1</name>
<sequence length="75" mass="8824">EDNALRNLADMIEDQLSHLRYFVSLAPSGYNPKFIYRDEEYENINEIFPNHYGATRVSFLKSLVIDMMCHLRQLG</sequence>
<accession>N4TFH8</accession>
<feature type="non-terminal residue" evidence="1">
    <location>
        <position position="1"/>
    </location>
</feature>
<organism evidence="1 2">
    <name type="scientific">Fusarium oxysporum f. sp. cubense (strain race 1)</name>
    <name type="common">Panama disease fungus</name>
    <dbReference type="NCBI Taxonomy" id="1229664"/>
    <lineage>
        <taxon>Eukaryota</taxon>
        <taxon>Fungi</taxon>
        <taxon>Dikarya</taxon>
        <taxon>Ascomycota</taxon>
        <taxon>Pezizomycotina</taxon>
        <taxon>Sordariomycetes</taxon>
        <taxon>Hypocreomycetidae</taxon>
        <taxon>Hypocreales</taxon>
        <taxon>Nectriaceae</taxon>
        <taxon>Fusarium</taxon>
        <taxon>Fusarium oxysporum species complex</taxon>
    </lineage>
</organism>
<dbReference type="OrthoDB" id="5102016at2759"/>
<dbReference type="EMBL" id="KB731260">
    <property type="protein sequence ID" value="ENH62063.1"/>
    <property type="molecule type" value="Genomic_DNA"/>
</dbReference>
<gene>
    <name evidence="1" type="ORF">FOC1_g10015021</name>
</gene>
<dbReference type="OMA" id="GNECWET"/>